<evidence type="ECO:0000313" key="2">
    <source>
        <dbReference type="EMBL" id="MCY1006198.1"/>
    </source>
</evidence>
<protein>
    <submittedName>
        <fullName evidence="2">Uncharacterized protein</fullName>
    </submittedName>
</protein>
<proteinExistence type="predicted"/>
<comment type="caution">
    <text evidence="2">The sequence shown here is derived from an EMBL/GenBank/DDBJ whole genome shotgun (WGS) entry which is preliminary data.</text>
</comment>
<gene>
    <name evidence="2" type="ORF">OV079_11625</name>
</gene>
<dbReference type="RefSeq" id="WP_267768256.1">
    <property type="nucleotide sequence ID" value="NZ_JAPNKE010000002.1"/>
</dbReference>
<dbReference type="Proteomes" id="UP001150924">
    <property type="component" value="Unassembled WGS sequence"/>
</dbReference>
<evidence type="ECO:0000313" key="3">
    <source>
        <dbReference type="Proteomes" id="UP001150924"/>
    </source>
</evidence>
<organism evidence="2 3">
    <name type="scientific">Nannocystis pusilla</name>
    <dbReference type="NCBI Taxonomy" id="889268"/>
    <lineage>
        <taxon>Bacteria</taxon>
        <taxon>Pseudomonadati</taxon>
        <taxon>Myxococcota</taxon>
        <taxon>Polyangia</taxon>
        <taxon>Nannocystales</taxon>
        <taxon>Nannocystaceae</taxon>
        <taxon>Nannocystis</taxon>
    </lineage>
</organism>
<evidence type="ECO:0000256" key="1">
    <source>
        <dbReference type="SAM" id="MobiDB-lite"/>
    </source>
</evidence>
<accession>A0A9X3EVA8</accession>
<dbReference type="EMBL" id="JAPNKE010000002">
    <property type="protein sequence ID" value="MCY1006198.1"/>
    <property type="molecule type" value="Genomic_DNA"/>
</dbReference>
<feature type="region of interest" description="Disordered" evidence="1">
    <location>
        <begin position="86"/>
        <end position="109"/>
    </location>
</feature>
<feature type="compositionally biased region" description="Basic and acidic residues" evidence="1">
    <location>
        <begin position="100"/>
        <end position="109"/>
    </location>
</feature>
<reference evidence="2" key="1">
    <citation type="submission" date="2022-11" db="EMBL/GenBank/DDBJ databases">
        <title>Minimal conservation of predation-associated metabolite biosynthetic gene clusters underscores biosynthetic potential of Myxococcota including descriptions for ten novel species: Archangium lansinium sp. nov., Myxococcus landrumus sp. nov., Nannocystis bai.</title>
        <authorList>
            <person name="Ahearne A."/>
            <person name="Stevens C."/>
            <person name="Phillips K."/>
        </authorList>
    </citation>
    <scope>NUCLEOTIDE SEQUENCE</scope>
    <source>
        <strain evidence="2">Na p29</strain>
    </source>
</reference>
<dbReference type="AlphaFoldDB" id="A0A9X3EVA8"/>
<keyword evidence="3" id="KW-1185">Reference proteome</keyword>
<sequence>MQSIGAPVNVYKGQAALRRGVVASEDPTGIQVVLAPQVEEHLPMLSSSGALVVPRRPQPELVFFSWDEVIEDDRSGPVRSIVLRDRHYDGAHSPASANDATDRGCARST</sequence>
<name>A0A9X3EVA8_9BACT</name>